<evidence type="ECO:0000313" key="5">
    <source>
        <dbReference type="Proteomes" id="UP000072763"/>
    </source>
</evidence>
<feature type="transmembrane region" description="Helical" evidence="2">
    <location>
        <begin position="80"/>
        <end position="102"/>
    </location>
</feature>
<evidence type="ECO:0000313" key="6">
    <source>
        <dbReference type="Proteomes" id="UP000078335"/>
    </source>
</evidence>
<keyword evidence="6" id="KW-1185">Reference proteome</keyword>
<proteinExistence type="predicted"/>
<comment type="caution">
    <text evidence="4">The sequence shown here is derived from an EMBL/GenBank/DDBJ whole genome shotgun (WGS) entry which is preliminary data.</text>
</comment>
<dbReference type="RefSeq" id="WP_058729275.1">
    <property type="nucleotide sequence ID" value="NZ_LDRB01000056.1"/>
</dbReference>
<evidence type="ECO:0000256" key="1">
    <source>
        <dbReference type="SAM" id="MobiDB-lite"/>
    </source>
</evidence>
<name>A0A147DRW2_9MICO</name>
<evidence type="ECO:0000313" key="4">
    <source>
        <dbReference type="EMBL" id="KTR52493.1"/>
    </source>
</evidence>
<organism evidence="4 5">
    <name type="scientific">Curtobacterium oceanosedimentum</name>
    <dbReference type="NCBI Taxonomy" id="465820"/>
    <lineage>
        <taxon>Bacteria</taxon>
        <taxon>Bacillati</taxon>
        <taxon>Actinomycetota</taxon>
        <taxon>Actinomycetes</taxon>
        <taxon>Micrococcales</taxon>
        <taxon>Microbacteriaceae</taxon>
        <taxon>Curtobacterium</taxon>
    </lineage>
</organism>
<dbReference type="PATRIC" id="fig|465820.3.peg.2241"/>
<gene>
    <name evidence="3" type="ORF">NS263_10800</name>
    <name evidence="4" type="ORF">NS359_06140</name>
</gene>
<accession>A0A147DRW2</accession>
<evidence type="ECO:0000313" key="3">
    <source>
        <dbReference type="EMBL" id="KTR39326.1"/>
    </source>
</evidence>
<dbReference type="EMBL" id="LDRC01000029">
    <property type="protein sequence ID" value="KTR52493.1"/>
    <property type="molecule type" value="Genomic_DNA"/>
</dbReference>
<dbReference type="Proteomes" id="UP000072763">
    <property type="component" value="Unassembled WGS sequence"/>
</dbReference>
<sequence length="106" mass="11313">MDERHGDVRSGDPRATGQRFARLPERARAEDLVVEVPAFEDDRPQPEPEPPAAAPELVAATRFAQTSHATPTIRRTQTRAGLWIAGVPIAALAVVAVVQIVLGATG</sequence>
<feature type="region of interest" description="Disordered" evidence="1">
    <location>
        <begin position="1"/>
        <end position="23"/>
    </location>
</feature>
<evidence type="ECO:0000256" key="2">
    <source>
        <dbReference type="SAM" id="Phobius"/>
    </source>
</evidence>
<feature type="compositionally biased region" description="Basic and acidic residues" evidence="1">
    <location>
        <begin position="1"/>
        <end position="12"/>
    </location>
</feature>
<dbReference type="Proteomes" id="UP000078335">
    <property type="component" value="Unassembled WGS sequence"/>
</dbReference>
<dbReference type="AlphaFoldDB" id="A0A147DRW2"/>
<dbReference type="EMBL" id="LDRB01000056">
    <property type="protein sequence ID" value="KTR39326.1"/>
    <property type="molecule type" value="Genomic_DNA"/>
</dbReference>
<keyword evidence="2" id="KW-1133">Transmembrane helix</keyword>
<dbReference type="OrthoDB" id="5024024at2"/>
<protein>
    <submittedName>
        <fullName evidence="4">Uncharacterized protein</fullName>
    </submittedName>
</protein>
<dbReference type="STRING" id="465820.NS263_10800"/>
<keyword evidence="2" id="KW-0812">Transmembrane</keyword>
<reference evidence="5 6" key="1">
    <citation type="journal article" date="2016" name="Front. Microbiol.">
        <title>Genomic Resource of Rice Seed Associated Bacteria.</title>
        <authorList>
            <person name="Midha S."/>
            <person name="Bansal K."/>
            <person name="Sharma S."/>
            <person name="Kumar N."/>
            <person name="Patil P.P."/>
            <person name="Chaudhry V."/>
            <person name="Patil P.B."/>
        </authorList>
    </citation>
    <scope>NUCLEOTIDE SEQUENCE [LARGE SCALE GENOMIC DNA]</scope>
    <source>
        <strain evidence="3 6">NS263</strain>
        <strain evidence="4 5">NS359</strain>
    </source>
</reference>
<keyword evidence="2" id="KW-0472">Membrane</keyword>